<dbReference type="PROSITE" id="PS51316">
    <property type="entry name" value="ODV"/>
    <property type="match status" value="3"/>
</dbReference>
<evidence type="ECO:0000256" key="2">
    <source>
        <dbReference type="ARBA" id="ARBA00038417"/>
    </source>
</evidence>
<dbReference type="Bgee" id="ENSCSAG00000001730">
    <property type="expression patterns" value="Expressed in blood"/>
</dbReference>
<dbReference type="InterPro" id="IPR010630">
    <property type="entry name" value="Olduvai_dom"/>
</dbReference>
<dbReference type="GeneTree" id="ENSGT00420000029746"/>
<evidence type="ECO:0000256" key="4">
    <source>
        <dbReference type="SAM" id="MobiDB-lite"/>
    </source>
</evidence>
<reference evidence="6" key="2">
    <citation type="submission" date="2025-08" db="UniProtKB">
        <authorList>
            <consortium name="Ensembl"/>
        </authorList>
    </citation>
    <scope>IDENTIFICATION</scope>
</reference>
<evidence type="ECO:0000259" key="5">
    <source>
        <dbReference type="PROSITE" id="PS51316"/>
    </source>
</evidence>
<sequence length="641" mass="72559">MVVSAGPWSSEKAEMNILEINEKLCPQLAEKKQQFRNIKEKFLVTQVAYFLANQQNKYKYEECKDLIKSMLRDELQFKAEKLAEQLKQAEELRQYKVLVHSQARELARLREKLREGRDASRSLTQHLQALPTLDEPDKSQRQDLREQLAKGCRLAQHLVQKLSPVTEDDEDEDENDKAEEVDKVQEPPAPREAQKAEEKEVPEDSLEECVISCSNSHGPSNSNPSHRNTKITFEEDKVTSTLIVDGESSQDGWQHALNILPENRNDNEEEEGKAPVPPSHHDMSQSYQPCEGTFLALDEQKVCSAQDVASEHSNSKEEETPLGFPEKQLGLEEVKRQETIAPRLSREPLRVDKHEVPRELLDGCYLIASVLPDLTYSCQPYRKTLYSFEEKQVSLALVDKINRDQEELADQDPPCRRLRQKLLEVEEQEVPENSLDEVYLTPSVPHDLCDCHQAYSGTLYSLEDQFTCSALDIASPTQAACPHGPWSGDIGHHLSEMQASQAQPEPRTLVPNSLQLQLDQGFDCGYGLARRGVSSTTCSFTANADPGKQWPFQELGSEPSLGMKNPPQLEGDALEGSTDNTHGHQVIGHIHASSVLKPKMIKRKLPFSRWRLACRFPGLQVFLFSLLQIPNTAGRMKKMKR</sequence>
<dbReference type="InterPro" id="IPR055306">
    <property type="entry name" value="NBPF"/>
</dbReference>
<dbReference type="EMBL" id="AQIB01086278">
    <property type="status" value="NOT_ANNOTATED_CDS"/>
    <property type="molecule type" value="Genomic_DNA"/>
</dbReference>
<dbReference type="PANTHER" id="PTHR14199">
    <property type="entry name" value="NEUROBLASTOMA BREAKPOINT FAMILY MEMBER 6-LIKE PROTEIN"/>
    <property type="match status" value="1"/>
</dbReference>
<protein>
    <recommendedName>
        <fullName evidence="5">Olduvai domain-containing protein</fullName>
    </recommendedName>
</protein>
<reference evidence="6" key="3">
    <citation type="submission" date="2025-09" db="UniProtKB">
        <authorList>
            <consortium name="Ensembl"/>
        </authorList>
    </citation>
    <scope>IDENTIFICATION</scope>
</reference>
<evidence type="ECO:0000313" key="6">
    <source>
        <dbReference type="Ensembl" id="ENSCSAP00000016304.1"/>
    </source>
</evidence>
<feature type="domain" description="Olduvai" evidence="5">
    <location>
        <begin position="400"/>
        <end position="503"/>
    </location>
</feature>
<dbReference type="Proteomes" id="UP000029965">
    <property type="component" value="Chromosome 20"/>
</dbReference>
<proteinExistence type="inferred from homology"/>
<feature type="compositionally biased region" description="Basic and acidic residues" evidence="4">
    <location>
        <begin position="135"/>
        <end position="144"/>
    </location>
</feature>
<keyword evidence="1 3" id="KW-0175">Coiled coil</keyword>
<reference evidence="6 7" key="1">
    <citation type="submission" date="2014-03" db="EMBL/GenBank/DDBJ databases">
        <authorList>
            <person name="Warren W."/>
            <person name="Wilson R.K."/>
        </authorList>
    </citation>
    <scope>NUCLEOTIDE SEQUENCE</scope>
</reference>
<feature type="region of interest" description="Disordered" evidence="4">
    <location>
        <begin position="159"/>
        <end position="233"/>
    </location>
</feature>
<evidence type="ECO:0000256" key="1">
    <source>
        <dbReference type="ARBA" id="ARBA00023054"/>
    </source>
</evidence>
<dbReference type="AlphaFoldDB" id="A0A0D9S615"/>
<name>A0A0D9S615_CHLSB</name>
<feature type="region of interest" description="Disordered" evidence="4">
    <location>
        <begin position="115"/>
        <end position="144"/>
    </location>
</feature>
<dbReference type="Pfam" id="PF06758">
    <property type="entry name" value="Olduvai"/>
    <property type="match status" value="3"/>
</dbReference>
<feature type="domain" description="Olduvai" evidence="5">
    <location>
        <begin position="326"/>
        <end position="399"/>
    </location>
</feature>
<feature type="domain" description="Olduvai" evidence="5">
    <location>
        <begin position="172"/>
        <end position="261"/>
    </location>
</feature>
<evidence type="ECO:0000313" key="7">
    <source>
        <dbReference type="Proteomes" id="UP000029965"/>
    </source>
</evidence>
<dbReference type="OMA" id="PSHRNTK"/>
<feature type="compositionally biased region" description="Acidic residues" evidence="4">
    <location>
        <begin position="166"/>
        <end position="177"/>
    </location>
</feature>
<dbReference type="SMART" id="SM01148">
    <property type="entry name" value="DUF1220"/>
    <property type="match status" value="4"/>
</dbReference>
<organism evidence="6 7">
    <name type="scientific">Chlorocebus sabaeus</name>
    <name type="common">Green monkey</name>
    <name type="synonym">Simia sabaea</name>
    <dbReference type="NCBI Taxonomy" id="60711"/>
    <lineage>
        <taxon>Eukaryota</taxon>
        <taxon>Metazoa</taxon>
        <taxon>Chordata</taxon>
        <taxon>Craniata</taxon>
        <taxon>Vertebrata</taxon>
        <taxon>Euteleostomi</taxon>
        <taxon>Mammalia</taxon>
        <taxon>Eutheria</taxon>
        <taxon>Euarchontoglires</taxon>
        <taxon>Primates</taxon>
        <taxon>Haplorrhini</taxon>
        <taxon>Catarrhini</taxon>
        <taxon>Cercopithecidae</taxon>
        <taxon>Cercopithecinae</taxon>
        <taxon>Chlorocebus</taxon>
    </lineage>
</organism>
<dbReference type="STRING" id="60711.ENSCSAP00000016304"/>
<feature type="coiled-coil region" evidence="3">
    <location>
        <begin position="72"/>
        <end position="112"/>
    </location>
</feature>
<feature type="region of interest" description="Disordered" evidence="4">
    <location>
        <begin position="262"/>
        <end position="285"/>
    </location>
</feature>
<feature type="compositionally biased region" description="Low complexity" evidence="4">
    <location>
        <begin position="212"/>
        <end position="226"/>
    </location>
</feature>
<dbReference type="PANTHER" id="PTHR14199:SF42">
    <property type="entry name" value="NEUROBLASTOMA BREAKPOINT FAMILY MEMBER 7-RELATED"/>
    <property type="match status" value="1"/>
</dbReference>
<accession>A0A0D9S615</accession>
<keyword evidence="7" id="KW-1185">Reference proteome</keyword>
<comment type="similarity">
    <text evidence="2">Belongs to the NBPF family.</text>
</comment>
<dbReference type="eggNOG" id="ENOG502RU1I">
    <property type="taxonomic scope" value="Eukaryota"/>
</dbReference>
<evidence type="ECO:0000256" key="3">
    <source>
        <dbReference type="SAM" id="Coils"/>
    </source>
</evidence>
<dbReference type="Ensembl" id="ENSCSAT00000016805.1">
    <property type="protein sequence ID" value="ENSCSAP00000016304.1"/>
    <property type="gene ID" value="ENSCSAG00000001730.1"/>
</dbReference>